<comment type="caution">
    <text evidence="2">The sequence shown here is derived from an EMBL/GenBank/DDBJ whole genome shotgun (WGS) entry which is preliminary data.</text>
</comment>
<dbReference type="CDD" id="cd00077">
    <property type="entry name" value="HDc"/>
    <property type="match status" value="1"/>
</dbReference>
<dbReference type="PANTHER" id="PTHR30005:SF0">
    <property type="entry name" value="RETROGRADE REGULATION PROTEIN 2"/>
    <property type="match status" value="1"/>
</dbReference>
<keyword evidence="3" id="KW-1185">Reference proteome</keyword>
<dbReference type="Pfam" id="PF21447">
    <property type="entry name" value="Ppx-GppA_III"/>
    <property type="match status" value="1"/>
</dbReference>
<dbReference type="GO" id="GO:0016462">
    <property type="term" value="F:pyrophosphatase activity"/>
    <property type="evidence" value="ECO:0007669"/>
    <property type="project" value="TreeGrafter"/>
</dbReference>
<evidence type="ECO:0000313" key="2">
    <source>
        <dbReference type="EMBL" id="NVO66946.1"/>
    </source>
</evidence>
<dbReference type="InterPro" id="IPR003607">
    <property type="entry name" value="HD/PDEase_dom"/>
</dbReference>
<dbReference type="RefSeq" id="WP_176788590.1">
    <property type="nucleotide sequence ID" value="NZ_JABXWR010000001.1"/>
</dbReference>
<accession>A0A7K4HNT6</accession>
<reference evidence="2 3" key="1">
    <citation type="submission" date="2020-06" db="EMBL/GenBank/DDBJ databases">
        <title>Methanofollis fontis sp. nov., a methanogen isolated from marine sediments near a cold seep at Four-Way Closure Ridge offshore southwestern Taiwan.</title>
        <authorList>
            <person name="Chen S.-C."/>
            <person name="Teng N.-H."/>
            <person name="Lin Y.-S."/>
            <person name="Lai M.-C."/>
            <person name="Chen H.-H."/>
            <person name="Wang C.-C."/>
        </authorList>
    </citation>
    <scope>NUCLEOTIDE SEQUENCE [LARGE SCALE GENOMIC DNA]</scope>
    <source>
        <strain evidence="2 3">DSM 2702</strain>
    </source>
</reference>
<dbReference type="Gene3D" id="1.10.3210.10">
    <property type="entry name" value="Hypothetical protein af1432"/>
    <property type="match status" value="1"/>
</dbReference>
<evidence type="ECO:0000313" key="3">
    <source>
        <dbReference type="Proteomes" id="UP000570823"/>
    </source>
</evidence>
<proteinExistence type="predicted"/>
<dbReference type="InterPro" id="IPR050273">
    <property type="entry name" value="GppA/Ppx_hydrolase"/>
</dbReference>
<sequence>MKRDEVAAFAARYDPDPPHSRQVERLSLLLFDALAPLHALGEGARAVLSSAALLHDIGWVGGVQGHHKRSCQMVMEDTALPFGREERTLVALVARYHRRALPARKHPLFAALSPEDRARVSALAAILRVADGLDVGHAGAVADLACTVGEEAVTVALTPCGPVDAEVRAAEKKGDLFRAIYRRDLVVRPREQNEQV</sequence>
<evidence type="ECO:0000259" key="1">
    <source>
        <dbReference type="Pfam" id="PF21447"/>
    </source>
</evidence>
<organism evidence="2 3">
    <name type="scientific">Methanofollis tationis</name>
    <dbReference type="NCBI Taxonomy" id="81417"/>
    <lineage>
        <taxon>Archaea</taxon>
        <taxon>Methanobacteriati</taxon>
        <taxon>Methanobacteriota</taxon>
        <taxon>Stenosarchaea group</taxon>
        <taxon>Methanomicrobia</taxon>
        <taxon>Methanomicrobiales</taxon>
        <taxon>Methanomicrobiaceae</taxon>
        <taxon>Methanofollis</taxon>
    </lineage>
</organism>
<dbReference type="OrthoDB" id="117488at2157"/>
<dbReference type="EMBL" id="JABXWR010000001">
    <property type="protein sequence ID" value="NVO66946.1"/>
    <property type="molecule type" value="Genomic_DNA"/>
</dbReference>
<dbReference type="AlphaFoldDB" id="A0A7K4HNT6"/>
<feature type="domain" description="Ppx/GppA phosphatase C-terminal" evidence="1">
    <location>
        <begin position="6"/>
        <end position="144"/>
    </location>
</feature>
<dbReference type="Proteomes" id="UP000570823">
    <property type="component" value="Unassembled WGS sequence"/>
</dbReference>
<protein>
    <submittedName>
        <fullName evidence="2">HD domain-containing protein</fullName>
    </submittedName>
</protein>
<dbReference type="PANTHER" id="PTHR30005">
    <property type="entry name" value="EXOPOLYPHOSPHATASE"/>
    <property type="match status" value="1"/>
</dbReference>
<gene>
    <name evidence="2" type="ORF">HWN36_06405</name>
</gene>
<dbReference type="SUPFAM" id="SSF109604">
    <property type="entry name" value="HD-domain/PDEase-like"/>
    <property type="match status" value="1"/>
</dbReference>
<name>A0A7K4HNT6_9EURY</name>
<dbReference type="InterPro" id="IPR048950">
    <property type="entry name" value="Ppx_GppA_C"/>
</dbReference>